<evidence type="ECO:0000313" key="1">
    <source>
        <dbReference type="EMBL" id="SDU29691.1"/>
    </source>
</evidence>
<dbReference type="PANTHER" id="PTHR38664:SF1">
    <property type="entry name" value="SLR0058 PROTEIN"/>
    <property type="match status" value="1"/>
</dbReference>
<name>A0A1H2HCS2_9PSED</name>
<organism evidence="1 2">
    <name type="scientific">Pseudomonas pohangensis</name>
    <dbReference type="NCBI Taxonomy" id="364197"/>
    <lineage>
        <taxon>Bacteria</taxon>
        <taxon>Pseudomonadati</taxon>
        <taxon>Pseudomonadota</taxon>
        <taxon>Gammaproteobacteria</taxon>
        <taxon>Pseudomonadales</taxon>
        <taxon>Pseudomonadaceae</taxon>
        <taxon>Pseudomonas</taxon>
    </lineage>
</organism>
<keyword evidence="2" id="KW-1185">Reference proteome</keyword>
<dbReference type="STRING" id="364197.SAMN05216296_2917"/>
<dbReference type="AlphaFoldDB" id="A0A1H2HCS2"/>
<dbReference type="OrthoDB" id="5801582at2"/>
<proteinExistence type="predicted"/>
<accession>A0A1H2HCS2</accession>
<dbReference type="NCBIfam" id="TIGR01837">
    <property type="entry name" value="PHA_granule_1"/>
    <property type="match status" value="1"/>
</dbReference>
<dbReference type="EMBL" id="LT629785">
    <property type="protein sequence ID" value="SDU29691.1"/>
    <property type="molecule type" value="Genomic_DNA"/>
</dbReference>
<dbReference type="RefSeq" id="WP_090196840.1">
    <property type="nucleotide sequence ID" value="NZ_LT629785.1"/>
</dbReference>
<sequence length="140" mass="15129">MTKASVKKPTDAQGVVLNDVKAYARKIWLAGLGAYNKAGHDSAEIFKDLVKVGESIEKKGKQLVNEQVDAANSQIDSVKSSVSGVKEKVEVQLDKIEQSFDNRVANALNRLGIPSHQDIAALSDKLDQLSAALEQVARTK</sequence>
<gene>
    <name evidence="1" type="ORF">SAMN05216296_2917</name>
</gene>
<dbReference type="PANTHER" id="PTHR38664">
    <property type="entry name" value="SLR0058 PROTEIN"/>
    <property type="match status" value="1"/>
</dbReference>
<dbReference type="Pfam" id="PF05597">
    <property type="entry name" value="Phasin"/>
    <property type="match status" value="1"/>
</dbReference>
<protein>
    <submittedName>
        <fullName evidence="1">Poly(Hydroxyalkanoate) granule-associated protein</fullName>
    </submittedName>
</protein>
<evidence type="ECO:0000313" key="2">
    <source>
        <dbReference type="Proteomes" id="UP000243232"/>
    </source>
</evidence>
<reference evidence="2" key="1">
    <citation type="submission" date="2016-10" db="EMBL/GenBank/DDBJ databases">
        <authorList>
            <person name="Varghese N."/>
            <person name="Submissions S."/>
        </authorList>
    </citation>
    <scope>NUCLEOTIDE SEQUENCE [LARGE SCALE GENOMIC DNA]</scope>
    <source>
        <strain evidence="2">DSM 17875</strain>
    </source>
</reference>
<dbReference type="Proteomes" id="UP000243232">
    <property type="component" value="Chromosome I"/>
</dbReference>
<dbReference type="InterPro" id="IPR008769">
    <property type="entry name" value="PhaF_PhaI"/>
</dbReference>